<name>A0ABS3F8A7_9PROT</name>
<keyword evidence="3" id="KW-1003">Cell membrane</keyword>
<evidence type="ECO:0000256" key="9">
    <source>
        <dbReference type="RuleBase" id="RU369079"/>
    </source>
</evidence>
<evidence type="ECO:0000313" key="12">
    <source>
        <dbReference type="Proteomes" id="UP000664761"/>
    </source>
</evidence>
<evidence type="ECO:0000256" key="3">
    <source>
        <dbReference type="ARBA" id="ARBA00022475"/>
    </source>
</evidence>
<evidence type="ECO:0000256" key="1">
    <source>
        <dbReference type="ARBA" id="ARBA00004429"/>
    </source>
</evidence>
<comment type="function">
    <text evidence="9">Part of the tripartite ATP-independent periplasmic (TRAP) transport system.</text>
</comment>
<comment type="caution">
    <text evidence="11">The sequence shown here is derived from an EMBL/GenBank/DDBJ whole genome shotgun (WGS) entry which is preliminary data.</text>
</comment>
<evidence type="ECO:0000256" key="5">
    <source>
        <dbReference type="ARBA" id="ARBA00022692"/>
    </source>
</evidence>
<evidence type="ECO:0000256" key="2">
    <source>
        <dbReference type="ARBA" id="ARBA00022448"/>
    </source>
</evidence>
<comment type="similarity">
    <text evidence="8 9">Belongs to the TRAP transporter small permease family.</text>
</comment>
<dbReference type="InterPro" id="IPR007387">
    <property type="entry name" value="TRAP_DctQ"/>
</dbReference>
<dbReference type="InterPro" id="IPR055348">
    <property type="entry name" value="DctQ"/>
</dbReference>
<dbReference type="Pfam" id="PF04290">
    <property type="entry name" value="DctQ"/>
    <property type="match status" value="1"/>
</dbReference>
<feature type="transmembrane region" description="Helical" evidence="9">
    <location>
        <begin position="132"/>
        <end position="153"/>
    </location>
</feature>
<reference evidence="11 12" key="1">
    <citation type="submission" date="2021-03" db="EMBL/GenBank/DDBJ databases">
        <title>Sneathiella sp. CAU 1612 isolated from Kang Won-do.</title>
        <authorList>
            <person name="Kim W."/>
        </authorList>
    </citation>
    <scope>NUCLEOTIDE SEQUENCE [LARGE SCALE GENOMIC DNA]</scope>
    <source>
        <strain evidence="11 12">CAU 1612</strain>
    </source>
</reference>
<dbReference type="RefSeq" id="WP_207046850.1">
    <property type="nucleotide sequence ID" value="NZ_JAFLNC010000004.1"/>
</dbReference>
<evidence type="ECO:0000313" key="11">
    <source>
        <dbReference type="EMBL" id="MBO0334739.1"/>
    </source>
</evidence>
<evidence type="ECO:0000256" key="4">
    <source>
        <dbReference type="ARBA" id="ARBA00022519"/>
    </source>
</evidence>
<accession>A0ABS3F8A7</accession>
<dbReference type="PANTHER" id="PTHR35011">
    <property type="entry name" value="2,3-DIKETO-L-GULONATE TRAP TRANSPORTER SMALL PERMEASE PROTEIN YIAM"/>
    <property type="match status" value="1"/>
</dbReference>
<organism evidence="11 12">
    <name type="scientific">Sneathiella sedimenti</name>
    <dbReference type="NCBI Taxonomy" id="2816034"/>
    <lineage>
        <taxon>Bacteria</taxon>
        <taxon>Pseudomonadati</taxon>
        <taxon>Pseudomonadota</taxon>
        <taxon>Alphaproteobacteria</taxon>
        <taxon>Sneathiellales</taxon>
        <taxon>Sneathiellaceae</taxon>
        <taxon>Sneathiella</taxon>
    </lineage>
</organism>
<dbReference type="Proteomes" id="UP000664761">
    <property type="component" value="Unassembled WGS sequence"/>
</dbReference>
<evidence type="ECO:0000256" key="8">
    <source>
        <dbReference type="ARBA" id="ARBA00038436"/>
    </source>
</evidence>
<evidence type="ECO:0000259" key="10">
    <source>
        <dbReference type="Pfam" id="PF04290"/>
    </source>
</evidence>
<comment type="subcellular location">
    <subcellularLocation>
        <location evidence="1 9">Cell inner membrane</location>
        <topology evidence="1 9">Multi-pass membrane protein</topology>
    </subcellularLocation>
</comment>
<keyword evidence="12" id="KW-1185">Reference proteome</keyword>
<feature type="transmembrane region" description="Helical" evidence="9">
    <location>
        <begin position="53"/>
        <end position="70"/>
    </location>
</feature>
<dbReference type="EMBL" id="JAFLNC010000004">
    <property type="protein sequence ID" value="MBO0334739.1"/>
    <property type="molecule type" value="Genomic_DNA"/>
</dbReference>
<keyword evidence="5 9" id="KW-0812">Transmembrane</keyword>
<comment type="subunit">
    <text evidence="9">The complex comprises the extracytoplasmic solute receptor protein and the two transmembrane proteins.</text>
</comment>
<sequence>MISFFDKTVTRLVAASTGVGAVILILMMIQVVADVIASNLFKSPIPANSVVVTNYYMVAVVFLPIALAELRDDNITVEIVYQMMSRKVKNWTMYFSWILSLIVCSCLIVSLSQAAIKKMNSGAFVLEQEINFIIWPTYFILPVSFALMALVVVRHMMIGPESVEAEALRRGL</sequence>
<keyword evidence="4 9" id="KW-0997">Cell inner membrane</keyword>
<gene>
    <name evidence="11" type="ORF">J0X12_14020</name>
</gene>
<evidence type="ECO:0000256" key="7">
    <source>
        <dbReference type="ARBA" id="ARBA00023136"/>
    </source>
</evidence>
<keyword evidence="2 9" id="KW-0813">Transport</keyword>
<evidence type="ECO:0000256" key="6">
    <source>
        <dbReference type="ARBA" id="ARBA00022989"/>
    </source>
</evidence>
<dbReference type="PANTHER" id="PTHR35011:SF2">
    <property type="entry name" value="2,3-DIKETO-L-GULONATE TRAP TRANSPORTER SMALL PERMEASE PROTEIN YIAM"/>
    <property type="match status" value="1"/>
</dbReference>
<feature type="transmembrane region" description="Helical" evidence="9">
    <location>
        <begin position="91"/>
        <end position="112"/>
    </location>
</feature>
<keyword evidence="6 9" id="KW-1133">Transmembrane helix</keyword>
<keyword evidence="7 9" id="KW-0472">Membrane</keyword>
<feature type="transmembrane region" description="Helical" evidence="9">
    <location>
        <begin position="12"/>
        <end position="33"/>
    </location>
</feature>
<feature type="domain" description="Tripartite ATP-independent periplasmic transporters DctQ component" evidence="10">
    <location>
        <begin position="27"/>
        <end position="156"/>
    </location>
</feature>
<protein>
    <recommendedName>
        <fullName evidence="9">TRAP transporter small permease protein</fullName>
    </recommendedName>
</protein>
<proteinExistence type="inferred from homology"/>